<feature type="transmembrane region" description="Helical" evidence="10">
    <location>
        <begin position="441"/>
        <end position="463"/>
    </location>
</feature>
<feature type="transmembrane region" description="Helical" evidence="10">
    <location>
        <begin position="289"/>
        <end position="313"/>
    </location>
</feature>
<dbReference type="EMBL" id="JACHBU010000001">
    <property type="protein sequence ID" value="MBB6507049.1"/>
    <property type="molecule type" value="Genomic_DNA"/>
</dbReference>
<evidence type="ECO:0000256" key="5">
    <source>
        <dbReference type="ARBA" id="ARBA00022692"/>
    </source>
</evidence>
<dbReference type="PANTHER" id="PTHR43298">
    <property type="entry name" value="MULTIDRUG RESISTANCE PROTEIN NORM-RELATED"/>
    <property type="match status" value="1"/>
</dbReference>
<comment type="subcellular location">
    <subcellularLocation>
        <location evidence="1">Cell inner membrane</location>
        <topology evidence="1">Multi-pass membrane protein</topology>
    </subcellularLocation>
</comment>
<feature type="transmembrane region" description="Helical" evidence="10">
    <location>
        <begin position="207"/>
        <end position="230"/>
    </location>
</feature>
<feature type="transmembrane region" description="Helical" evidence="10">
    <location>
        <begin position="256"/>
        <end position="277"/>
    </location>
</feature>
<feature type="transmembrane region" description="Helical" evidence="10">
    <location>
        <begin position="147"/>
        <end position="165"/>
    </location>
</feature>
<dbReference type="AlphaFoldDB" id="A0A7X0MQ31"/>
<reference evidence="11 12" key="1">
    <citation type="submission" date="2020-08" db="EMBL/GenBank/DDBJ databases">
        <title>The Agave Microbiome: Exploring the role of microbial communities in plant adaptations to desert environments.</title>
        <authorList>
            <person name="Partida-Martinez L.P."/>
        </authorList>
    </citation>
    <scope>NUCLEOTIDE SEQUENCE [LARGE SCALE GENOMIC DNA]</scope>
    <source>
        <strain evidence="11 12">AS3.12</strain>
    </source>
</reference>
<keyword evidence="12" id="KW-1185">Reference proteome</keyword>
<evidence type="ECO:0000313" key="12">
    <source>
        <dbReference type="Proteomes" id="UP000585437"/>
    </source>
</evidence>
<gene>
    <name evidence="11" type="ORF">F4695_000368</name>
</gene>
<evidence type="ECO:0000256" key="6">
    <source>
        <dbReference type="ARBA" id="ARBA00022989"/>
    </source>
</evidence>
<keyword evidence="7" id="KW-0406">Ion transport</keyword>
<evidence type="ECO:0000256" key="8">
    <source>
        <dbReference type="ARBA" id="ARBA00023136"/>
    </source>
</evidence>
<evidence type="ECO:0000256" key="2">
    <source>
        <dbReference type="ARBA" id="ARBA00022448"/>
    </source>
</evidence>
<evidence type="ECO:0000256" key="10">
    <source>
        <dbReference type="SAM" id="Phobius"/>
    </source>
</evidence>
<evidence type="ECO:0000256" key="7">
    <source>
        <dbReference type="ARBA" id="ARBA00023065"/>
    </source>
</evidence>
<proteinExistence type="predicted"/>
<comment type="caution">
    <text evidence="11">The sequence shown here is derived from an EMBL/GenBank/DDBJ whole genome shotgun (WGS) entry which is preliminary data.</text>
</comment>
<dbReference type="InterPro" id="IPR002528">
    <property type="entry name" value="MATE_fam"/>
</dbReference>
<dbReference type="PIRSF" id="PIRSF006603">
    <property type="entry name" value="DinF"/>
    <property type="match status" value="1"/>
</dbReference>
<dbReference type="RefSeq" id="WP_082476280.1">
    <property type="nucleotide sequence ID" value="NZ_JACHBU010000001.1"/>
</dbReference>
<keyword evidence="2" id="KW-0813">Transport</keyword>
<keyword evidence="5 10" id="KW-0812">Transmembrane</keyword>
<sequence length="471" mass="49767">MSGLPNTAGASAPHDAVITDRSWSSHLRGTFALGIPLVGAQLAQMAIHTTDVILVGWLGTTELASVVIATQLFFVVFIFGTGFTSAVVPLVAQALGHGDRIGVRRSVRMGLWVVIAYCTVVAPLLWFSEPMLLGLGQAPDVAANAQSYLRIAQWGMFPALGLMALRSFVTGLEKGGIVLYITIGMFIMNAIVAYLLIFGHYGAPQLGLHGAAIAAVSANLVGFLIAIAYVQAQPAMRAYELFVRFWKPDWSMVREVFLLGLPISFTILAETSLFAAASLMMGSIGKLELAAHGIALQLASIAFMVPLGLAQVATVRVGLANGRGDMVGVRRAGGAVLIVSIIFTAIGGVLYAVMPGALAGLFLDTSQPDAAAVLALATPLIVIAGIFQLVDGLQAVGAGLLRGLKDTKVPMLLALIAYWPIGFVCAWVFAFPLGYRGEGVWFGFVIGLAAAALFLCGRFWILLQRHKQMAR</sequence>
<evidence type="ECO:0000256" key="3">
    <source>
        <dbReference type="ARBA" id="ARBA00022449"/>
    </source>
</evidence>
<evidence type="ECO:0000256" key="1">
    <source>
        <dbReference type="ARBA" id="ARBA00004429"/>
    </source>
</evidence>
<evidence type="ECO:0000313" key="11">
    <source>
        <dbReference type="EMBL" id="MBB6507049.1"/>
    </source>
</evidence>
<dbReference type="GO" id="GO:0006811">
    <property type="term" value="P:monoatomic ion transport"/>
    <property type="evidence" value="ECO:0007669"/>
    <property type="project" value="UniProtKB-KW"/>
</dbReference>
<keyword evidence="6 10" id="KW-1133">Transmembrane helix</keyword>
<dbReference type="GO" id="GO:0042910">
    <property type="term" value="F:xenobiotic transmembrane transporter activity"/>
    <property type="evidence" value="ECO:0007669"/>
    <property type="project" value="InterPro"/>
</dbReference>
<feature type="transmembrane region" description="Helical" evidence="10">
    <location>
        <begin position="334"/>
        <end position="358"/>
    </location>
</feature>
<keyword evidence="8 10" id="KW-0472">Membrane</keyword>
<dbReference type="PANTHER" id="PTHR43298:SF2">
    <property type="entry name" value="FMN_FAD EXPORTER YEEO-RELATED"/>
    <property type="match status" value="1"/>
</dbReference>
<organism evidence="11 12">
    <name type="scientific">Rhizobium soli</name>
    <dbReference type="NCBI Taxonomy" id="424798"/>
    <lineage>
        <taxon>Bacteria</taxon>
        <taxon>Pseudomonadati</taxon>
        <taxon>Pseudomonadota</taxon>
        <taxon>Alphaproteobacteria</taxon>
        <taxon>Hyphomicrobiales</taxon>
        <taxon>Rhizobiaceae</taxon>
        <taxon>Rhizobium/Agrobacterium group</taxon>
        <taxon>Rhizobium</taxon>
    </lineage>
</organism>
<keyword evidence="3" id="KW-0050">Antiport</keyword>
<keyword evidence="4" id="KW-1003">Cell membrane</keyword>
<dbReference type="InterPro" id="IPR050222">
    <property type="entry name" value="MATE_MdtK"/>
</dbReference>
<name>A0A7X0MQ31_9HYPH</name>
<dbReference type="CDD" id="cd13131">
    <property type="entry name" value="MATE_NorM_like"/>
    <property type="match status" value="1"/>
</dbReference>
<feature type="transmembrane region" description="Helical" evidence="10">
    <location>
        <begin position="177"/>
        <end position="201"/>
    </location>
</feature>
<feature type="transmembrane region" description="Helical" evidence="10">
    <location>
        <begin position="370"/>
        <end position="390"/>
    </location>
</feature>
<feature type="transmembrane region" description="Helical" evidence="10">
    <location>
        <begin position="411"/>
        <end position="435"/>
    </location>
</feature>
<dbReference type="InterPro" id="IPR048279">
    <property type="entry name" value="MdtK-like"/>
</dbReference>
<feature type="transmembrane region" description="Helical" evidence="10">
    <location>
        <begin position="109"/>
        <end position="127"/>
    </location>
</feature>
<dbReference type="Proteomes" id="UP000585437">
    <property type="component" value="Unassembled WGS sequence"/>
</dbReference>
<evidence type="ECO:0000256" key="9">
    <source>
        <dbReference type="ARBA" id="ARBA00031636"/>
    </source>
</evidence>
<dbReference type="NCBIfam" id="TIGR00797">
    <property type="entry name" value="matE"/>
    <property type="match status" value="1"/>
</dbReference>
<protein>
    <recommendedName>
        <fullName evidence="9">Multidrug-efflux transporter</fullName>
    </recommendedName>
</protein>
<dbReference type="GO" id="GO:0015297">
    <property type="term" value="F:antiporter activity"/>
    <property type="evidence" value="ECO:0007669"/>
    <property type="project" value="UniProtKB-KW"/>
</dbReference>
<accession>A0A7X0MQ31</accession>
<evidence type="ECO:0000256" key="4">
    <source>
        <dbReference type="ARBA" id="ARBA00022475"/>
    </source>
</evidence>
<feature type="transmembrane region" description="Helical" evidence="10">
    <location>
        <begin position="63"/>
        <end position="88"/>
    </location>
</feature>
<dbReference type="Pfam" id="PF01554">
    <property type="entry name" value="MatE"/>
    <property type="match status" value="2"/>
</dbReference>
<dbReference type="GO" id="GO:0005886">
    <property type="term" value="C:plasma membrane"/>
    <property type="evidence" value="ECO:0007669"/>
    <property type="project" value="UniProtKB-SubCell"/>
</dbReference>